<sequence>MNAIYDSENYADAFERDLVEADREILISSPDLTAEKVERFVRLVKCRQEAGVQVTVITEVPENNIFGNAEFLHSLIRRMKEEGICVRTAEEMPRCFAVIDRSLVWQGGVNLLGKEDAWEDNLIRVREVEMM</sequence>
<dbReference type="CDD" id="cd09126">
    <property type="entry name" value="PLDc_C_DEXD_like"/>
    <property type="match status" value="1"/>
</dbReference>
<dbReference type="AlphaFoldDB" id="A0A9D2SQQ6"/>
<reference evidence="1" key="2">
    <citation type="submission" date="2021-04" db="EMBL/GenBank/DDBJ databases">
        <authorList>
            <person name="Gilroy R."/>
        </authorList>
    </citation>
    <scope>NUCLEOTIDE SEQUENCE</scope>
    <source>
        <strain evidence="1">USAMLcec2-132</strain>
    </source>
</reference>
<protein>
    <recommendedName>
        <fullName evidence="3">Phospholipase D-like domain-containing protein</fullName>
    </recommendedName>
</protein>
<evidence type="ECO:0000313" key="2">
    <source>
        <dbReference type="Proteomes" id="UP000823891"/>
    </source>
</evidence>
<reference evidence="1" key="1">
    <citation type="journal article" date="2021" name="PeerJ">
        <title>Extensive microbial diversity within the chicken gut microbiome revealed by metagenomics and culture.</title>
        <authorList>
            <person name="Gilroy R."/>
            <person name="Ravi A."/>
            <person name="Getino M."/>
            <person name="Pursley I."/>
            <person name="Horton D.L."/>
            <person name="Alikhan N.F."/>
            <person name="Baker D."/>
            <person name="Gharbi K."/>
            <person name="Hall N."/>
            <person name="Watson M."/>
            <person name="Adriaenssens E.M."/>
            <person name="Foster-Nyarko E."/>
            <person name="Jarju S."/>
            <person name="Secka A."/>
            <person name="Antonio M."/>
            <person name="Oren A."/>
            <person name="Chaudhuri R.R."/>
            <person name="La Ragione R."/>
            <person name="Hildebrand F."/>
            <person name="Pallen M.J."/>
        </authorList>
    </citation>
    <scope>NUCLEOTIDE SEQUENCE</scope>
    <source>
        <strain evidence="1">USAMLcec2-132</strain>
    </source>
</reference>
<evidence type="ECO:0000313" key="1">
    <source>
        <dbReference type="EMBL" id="HJC23446.1"/>
    </source>
</evidence>
<comment type="caution">
    <text evidence="1">The sequence shown here is derived from an EMBL/GenBank/DDBJ whole genome shotgun (WGS) entry which is preliminary data.</text>
</comment>
<dbReference type="Gene3D" id="3.30.870.10">
    <property type="entry name" value="Endonuclease Chain A"/>
    <property type="match status" value="1"/>
</dbReference>
<evidence type="ECO:0008006" key="3">
    <source>
        <dbReference type="Google" id="ProtNLM"/>
    </source>
</evidence>
<organism evidence="1 2">
    <name type="scientific">Candidatus Eisenbergiella merdavium</name>
    <dbReference type="NCBI Taxonomy" id="2838551"/>
    <lineage>
        <taxon>Bacteria</taxon>
        <taxon>Bacillati</taxon>
        <taxon>Bacillota</taxon>
        <taxon>Clostridia</taxon>
        <taxon>Lachnospirales</taxon>
        <taxon>Lachnospiraceae</taxon>
        <taxon>Eisenbergiella</taxon>
    </lineage>
</organism>
<proteinExistence type="predicted"/>
<dbReference type="SUPFAM" id="SSF56024">
    <property type="entry name" value="Phospholipase D/nuclease"/>
    <property type="match status" value="1"/>
</dbReference>
<dbReference type="EMBL" id="DWWS01000023">
    <property type="protein sequence ID" value="HJC23446.1"/>
    <property type="molecule type" value="Genomic_DNA"/>
</dbReference>
<accession>A0A9D2SQQ6</accession>
<name>A0A9D2SQQ6_9FIRM</name>
<dbReference type="Proteomes" id="UP000823891">
    <property type="component" value="Unassembled WGS sequence"/>
</dbReference>
<gene>
    <name evidence="1" type="ORF">H9761_07050</name>
</gene>